<keyword evidence="1" id="KW-1133">Transmembrane helix</keyword>
<reference evidence="2 3" key="1">
    <citation type="submission" date="2013-06" db="EMBL/GenBank/DDBJ databases">
        <authorList>
            <person name="Weinstock G."/>
            <person name="Sodergren E."/>
            <person name="Lobos E.A."/>
            <person name="Fulton L."/>
            <person name="Fulton R."/>
            <person name="Courtney L."/>
            <person name="Fronick C."/>
            <person name="O'Laughlin M."/>
            <person name="Godfrey J."/>
            <person name="Wilson R.M."/>
            <person name="Miner T."/>
            <person name="Farmer C."/>
            <person name="Delehaunty K."/>
            <person name="Cordes M."/>
            <person name="Minx P."/>
            <person name="Tomlinson C."/>
            <person name="Chen J."/>
            <person name="Wollam A."/>
            <person name="Pepin K.H."/>
            <person name="Bhonagiri V."/>
            <person name="Zhang X."/>
            <person name="Warren W."/>
            <person name="Mitreva M."/>
            <person name="Mardis E.R."/>
            <person name="Wilson R.K."/>
        </authorList>
    </citation>
    <scope>NUCLEOTIDE SEQUENCE [LARGE SCALE GENOMIC DNA]</scope>
    <source>
        <strain evidence="2 3">F0570</strain>
    </source>
</reference>
<evidence type="ECO:0000256" key="1">
    <source>
        <dbReference type="SAM" id="Phobius"/>
    </source>
</evidence>
<proteinExistence type="predicted"/>
<dbReference type="Proteomes" id="UP000016630">
    <property type="component" value="Unassembled WGS sequence"/>
</dbReference>
<keyword evidence="1" id="KW-0472">Membrane</keyword>
<sequence length="346" mass="39422">MVDINDSEFVKINDCSMKNNFYRRSLLAMSVFFLGACVLFGQKNSDKQDDPILLYPLGTTWYYHTSEKTSMDSPSYFGYIRHRVEKNIRIGEYQAQEIQVVHKDWTGIETPMEPFYLYRKGGKAYAVESDGLRLLYDLAAEVGDVVPLPVNQGTAVEGFSHGTTTVIEKSTINVGGRDLVRQVYRLNYYFAEGPWPEQGKLVEVIEDLGVLELNAQYEKPLPYGIIVDYINPKPLLRCFFSDDFEYKAPFWEERPCDAYGIPNSLTALSGESTPFSVNPEYIRFGKEHSGLTYQILNANGLQMLRGNLKGGETEINISTLQRGLYIIQWQESHTGVRHSAVFYNTL</sequence>
<dbReference type="AlphaFoldDB" id="A0A0E2LSQ1"/>
<feature type="transmembrane region" description="Helical" evidence="1">
    <location>
        <begin position="21"/>
        <end position="41"/>
    </location>
</feature>
<dbReference type="HOGENOM" id="CLU_801335_0_0_10"/>
<dbReference type="PATRIC" id="fig|1227271.3.peg.445"/>
<evidence type="ECO:0000313" key="2">
    <source>
        <dbReference type="EMBL" id="ERJ68315.1"/>
    </source>
</evidence>
<keyword evidence="1" id="KW-0812">Transmembrane</keyword>
<organism evidence="2 3">
    <name type="scientific">Porphyromonas gingivalis F0570</name>
    <dbReference type="NCBI Taxonomy" id="1227271"/>
    <lineage>
        <taxon>Bacteria</taxon>
        <taxon>Pseudomonadati</taxon>
        <taxon>Bacteroidota</taxon>
        <taxon>Bacteroidia</taxon>
        <taxon>Bacteroidales</taxon>
        <taxon>Porphyromonadaceae</taxon>
        <taxon>Porphyromonas</taxon>
    </lineage>
</organism>
<name>A0A0E2LSQ1_PORGN</name>
<evidence type="ECO:0000313" key="3">
    <source>
        <dbReference type="Proteomes" id="UP000016630"/>
    </source>
</evidence>
<dbReference type="EMBL" id="AWUW01000027">
    <property type="protein sequence ID" value="ERJ68315.1"/>
    <property type="molecule type" value="Genomic_DNA"/>
</dbReference>
<evidence type="ECO:0008006" key="4">
    <source>
        <dbReference type="Google" id="ProtNLM"/>
    </source>
</evidence>
<comment type="caution">
    <text evidence="2">The sequence shown here is derived from an EMBL/GenBank/DDBJ whole genome shotgun (WGS) entry which is preliminary data.</text>
</comment>
<protein>
    <recommendedName>
        <fullName evidence="4">Secretion system C-terminal sorting domain-containing protein</fullName>
    </recommendedName>
</protein>
<accession>A0A0E2LSQ1</accession>
<gene>
    <name evidence="2" type="ORF">HMPREF1555_00490</name>
</gene>